<dbReference type="EMBL" id="LGTC01000001">
    <property type="protein sequence ID" value="KNY26908.1"/>
    <property type="molecule type" value="Genomic_DNA"/>
</dbReference>
<dbReference type="InterPro" id="IPR020568">
    <property type="entry name" value="Ribosomal_Su5_D2-typ_SF"/>
</dbReference>
<proteinExistence type="predicted"/>
<dbReference type="InterPro" id="IPR014721">
    <property type="entry name" value="Ribsml_uS5_D2-typ_fold_subgr"/>
</dbReference>
<evidence type="ECO:0000313" key="2">
    <source>
        <dbReference type="Proteomes" id="UP000036923"/>
    </source>
</evidence>
<dbReference type="RefSeq" id="WP_036945250.1">
    <property type="nucleotide sequence ID" value="NZ_JQKC01000046.1"/>
</dbReference>
<dbReference type="Gene3D" id="3.30.230.10">
    <property type="match status" value="1"/>
</dbReference>
<evidence type="ECO:0000313" key="1">
    <source>
        <dbReference type="EMBL" id="KNY26908.1"/>
    </source>
</evidence>
<accession>A0A0L6JMC5</accession>
<gene>
    <name evidence="1" type="ORF">Bccel_2173</name>
</gene>
<organism evidence="1 2">
    <name type="scientific">Pseudobacteroides cellulosolvens ATCC 35603 = DSM 2933</name>
    <dbReference type="NCBI Taxonomy" id="398512"/>
    <lineage>
        <taxon>Bacteria</taxon>
        <taxon>Bacillati</taxon>
        <taxon>Bacillota</taxon>
        <taxon>Clostridia</taxon>
        <taxon>Eubacteriales</taxon>
        <taxon>Oscillospiraceae</taxon>
        <taxon>Pseudobacteroides</taxon>
    </lineage>
</organism>
<comment type="caution">
    <text evidence="1">The sequence shown here is derived from an EMBL/GenBank/DDBJ whole genome shotgun (WGS) entry which is preliminary data.</text>
</comment>
<dbReference type="AlphaFoldDB" id="A0A0L6JMC5"/>
<name>A0A0L6JMC5_9FIRM</name>
<dbReference type="STRING" id="398512.Bccel_2173"/>
<dbReference type="Proteomes" id="UP000036923">
    <property type="component" value="Unassembled WGS sequence"/>
</dbReference>
<keyword evidence="2" id="KW-1185">Reference proteome</keyword>
<dbReference type="OrthoDB" id="9933450at2"/>
<reference evidence="2" key="1">
    <citation type="submission" date="2015-07" db="EMBL/GenBank/DDBJ databases">
        <title>Near-Complete Genome Sequence of the Cellulolytic Bacterium Bacteroides (Pseudobacteroides) cellulosolvens ATCC 35603.</title>
        <authorList>
            <person name="Dassa B."/>
            <person name="Utturkar S.M."/>
            <person name="Klingeman D.M."/>
            <person name="Hurt R.A."/>
            <person name="Keller M."/>
            <person name="Xu J."/>
            <person name="Reddy Y.H.K."/>
            <person name="Borovok I."/>
            <person name="Grinberg I.R."/>
            <person name="Lamed R."/>
            <person name="Zhivin O."/>
            <person name="Bayer E.A."/>
            <person name="Brown S.D."/>
        </authorList>
    </citation>
    <scope>NUCLEOTIDE SEQUENCE [LARGE SCALE GENOMIC DNA]</scope>
    <source>
        <strain evidence="2">DSM 2933</strain>
    </source>
</reference>
<sequence>MNSISINTKYDKNVRPAWTINKTIVQNARYIKQSCSYDKFAVFTLTFEPYFSEVDPTVYFVNQAFLQSDLAGNRQYENDFISYVNAIHQRLEEEFNNLHDNNKPIINVKITLTDLYINTTDSSEMCYKIATHLAFNKVMVDENLVLVL</sequence>
<dbReference type="SUPFAM" id="SSF54211">
    <property type="entry name" value="Ribosomal protein S5 domain 2-like"/>
    <property type="match status" value="1"/>
</dbReference>
<protein>
    <submittedName>
        <fullName evidence="1">Uncharacterized protein</fullName>
    </submittedName>
</protein>
<dbReference type="eggNOG" id="ENOG5030794">
    <property type="taxonomic scope" value="Bacteria"/>
</dbReference>